<gene>
    <name evidence="1" type="ORF">JR064_22325</name>
</gene>
<reference evidence="1 2" key="1">
    <citation type="submission" date="2021-02" db="EMBL/GenBank/DDBJ databases">
        <title>Taxonomically Unique Crown Gall-Associated Xanthomonas Stains Have Deficiency in Virulence Repertories.</title>
        <authorList>
            <person name="Mafakheri H."/>
            <person name="Taghavi S.M."/>
            <person name="Dimkic I."/>
            <person name="Nemanja K."/>
            <person name="Osdaghi E."/>
        </authorList>
    </citation>
    <scope>NUCLEOTIDE SEQUENCE [LARGE SCALE GENOMIC DNA]</scope>
    <source>
        <strain evidence="1 2">FX4</strain>
    </source>
</reference>
<evidence type="ECO:0000313" key="2">
    <source>
        <dbReference type="Proteomes" id="UP000695802"/>
    </source>
</evidence>
<dbReference type="InterPro" id="IPR053860">
    <property type="entry name" value="DUF6932"/>
</dbReference>
<sequence length="117" mass="12698">MEEKDPNDLDLLSFLYRPPAALAPAALRSLMHANAGLFQRGLVKSAYKLDAFFVDMNGNPATLVNFTRYYLGLFSHKRGDDIWKGMLQVNLADTADDAAAQAILGTAPTVVSQGVNP</sequence>
<keyword evidence="2" id="KW-1185">Reference proteome</keyword>
<dbReference type="Pfam" id="PF22014">
    <property type="entry name" value="DUF6932"/>
    <property type="match status" value="1"/>
</dbReference>
<proteinExistence type="predicted"/>
<accession>A0ABS3BBB7</accession>
<dbReference type="EMBL" id="JAFIWB010000046">
    <property type="protein sequence ID" value="MBN6104905.1"/>
    <property type="molecule type" value="Genomic_DNA"/>
</dbReference>
<protein>
    <submittedName>
        <fullName evidence="1">Uncharacterized protein</fullName>
    </submittedName>
</protein>
<name>A0ABS3BBB7_9XANT</name>
<comment type="caution">
    <text evidence="1">The sequence shown here is derived from an EMBL/GenBank/DDBJ whole genome shotgun (WGS) entry which is preliminary data.</text>
</comment>
<evidence type="ECO:0000313" key="1">
    <source>
        <dbReference type="EMBL" id="MBN6104905.1"/>
    </source>
</evidence>
<organism evidence="1 2">
    <name type="scientific">Xanthomonas bonasiae</name>
    <dbReference type="NCBI Taxonomy" id="2810351"/>
    <lineage>
        <taxon>Bacteria</taxon>
        <taxon>Pseudomonadati</taxon>
        <taxon>Pseudomonadota</taxon>
        <taxon>Gammaproteobacteria</taxon>
        <taxon>Lysobacterales</taxon>
        <taxon>Lysobacteraceae</taxon>
        <taxon>Xanthomonas</taxon>
    </lineage>
</organism>
<dbReference type="Proteomes" id="UP000695802">
    <property type="component" value="Unassembled WGS sequence"/>
</dbReference>